<dbReference type="InterPro" id="IPR029041">
    <property type="entry name" value="FAD-linked_oxidoreductase-like"/>
</dbReference>
<keyword evidence="4 5" id="KW-0642">Proline metabolism</keyword>
<evidence type="ECO:0000259" key="6">
    <source>
        <dbReference type="Pfam" id="PF01619"/>
    </source>
</evidence>
<feature type="domain" description="Proline dehydrogenase" evidence="6">
    <location>
        <begin position="1"/>
        <end position="129"/>
    </location>
</feature>
<dbReference type="GO" id="GO:0010133">
    <property type="term" value="P:L-proline catabolic process to L-glutamate"/>
    <property type="evidence" value="ECO:0007669"/>
    <property type="project" value="TreeGrafter"/>
</dbReference>
<dbReference type="GO" id="GO:0004657">
    <property type="term" value="F:proline dehydrogenase activity"/>
    <property type="evidence" value="ECO:0007669"/>
    <property type="project" value="UniProtKB-EC"/>
</dbReference>
<reference evidence="7" key="1">
    <citation type="submission" date="2018-12" db="EMBL/GenBank/DDBJ databases">
        <authorList>
            <person name="Wiesenthal A.A."/>
            <person name="Mueller C.H."/>
            <person name="Hildebrandt J.-P."/>
        </authorList>
    </citation>
    <scope>NUCLEOTIDE SEQUENCE</scope>
</reference>
<dbReference type="InterPro" id="IPR015659">
    <property type="entry name" value="Proline_oxidase"/>
</dbReference>
<dbReference type="InterPro" id="IPR002872">
    <property type="entry name" value="Proline_DH_dom"/>
</dbReference>
<dbReference type="AlphaFoldDB" id="A0A3Q9U5M8"/>
<evidence type="ECO:0000256" key="2">
    <source>
        <dbReference type="ARBA" id="ARBA00005869"/>
    </source>
</evidence>
<organism evidence="7">
    <name type="scientific">Theodoxus fluviatilis</name>
    <dbReference type="NCBI Taxonomy" id="120472"/>
    <lineage>
        <taxon>Eukaryota</taxon>
        <taxon>Metazoa</taxon>
        <taxon>Spiralia</taxon>
        <taxon>Lophotrochozoa</taxon>
        <taxon>Mollusca</taxon>
        <taxon>Gastropoda</taxon>
        <taxon>Neritimorpha</taxon>
        <taxon>Cycloneritida</taxon>
        <taxon>Neritoidea</taxon>
        <taxon>Neritidae</taxon>
        <taxon>Theodoxus</taxon>
    </lineage>
</organism>
<evidence type="ECO:0000256" key="3">
    <source>
        <dbReference type="ARBA" id="ARBA00023002"/>
    </source>
</evidence>
<dbReference type="EMBL" id="MK316367">
    <property type="protein sequence ID" value="AZZ09494.1"/>
    <property type="molecule type" value="mRNA"/>
</dbReference>
<comment type="catalytic activity">
    <reaction evidence="5">
        <text>L-proline + a quinone = (S)-1-pyrroline-5-carboxylate + a quinol + H(+)</text>
        <dbReference type="Rhea" id="RHEA:23784"/>
        <dbReference type="ChEBI" id="CHEBI:15378"/>
        <dbReference type="ChEBI" id="CHEBI:17388"/>
        <dbReference type="ChEBI" id="CHEBI:24646"/>
        <dbReference type="ChEBI" id="CHEBI:60039"/>
        <dbReference type="ChEBI" id="CHEBI:132124"/>
        <dbReference type="EC" id="1.5.5.2"/>
    </reaction>
</comment>
<evidence type="ECO:0000256" key="1">
    <source>
        <dbReference type="ARBA" id="ARBA00004739"/>
    </source>
</evidence>
<dbReference type="PANTHER" id="PTHR13914">
    <property type="entry name" value="PROLINE OXIDASE"/>
    <property type="match status" value="1"/>
</dbReference>
<evidence type="ECO:0000256" key="4">
    <source>
        <dbReference type="ARBA" id="ARBA00023062"/>
    </source>
</evidence>
<proteinExistence type="evidence at transcript level"/>
<comment type="pathway">
    <text evidence="1">Amino-acid degradation; L-proline degradation into L-glutamate; L-glutamate from L-proline: step 1/2.</text>
</comment>
<dbReference type="EC" id="1.5.5.2" evidence="5"/>
<evidence type="ECO:0000256" key="5">
    <source>
        <dbReference type="RuleBase" id="RU364054"/>
    </source>
</evidence>
<comment type="similarity">
    <text evidence="2 5">Belongs to the proline oxidase family.</text>
</comment>
<accession>A0A3Q9U5M8</accession>
<keyword evidence="5" id="KW-0274">FAD</keyword>
<comment type="cofactor">
    <cofactor evidence="5">
        <name>FAD</name>
        <dbReference type="ChEBI" id="CHEBI:57692"/>
    </cofactor>
</comment>
<sequence length="161" mass="18521">MEQERERASTLGYEDPINPKFEATTEMYYSVVDEILRQIHLRPIGEVCAMMATHNEDTVRYAVEKMKECNVGPEDKLICFGQLLGMCDQMSFPLGQAGYSVYKYVPYGPVEEVLPYLGRRAMENKGILAKISKEKRLLRTELFRRLKSGQVFYNPEANLPV</sequence>
<protein>
    <recommendedName>
        <fullName evidence="5">Proline dehydrogenase</fullName>
        <ecNumber evidence="5">1.5.5.2</ecNumber>
    </recommendedName>
</protein>
<dbReference type="PANTHER" id="PTHR13914:SF0">
    <property type="entry name" value="PROLINE DEHYDROGENASE 1, MITOCHONDRIAL"/>
    <property type="match status" value="1"/>
</dbReference>
<keyword evidence="3 5" id="KW-0560">Oxidoreductase</keyword>
<dbReference type="SUPFAM" id="SSF51730">
    <property type="entry name" value="FAD-linked oxidoreductase"/>
    <property type="match status" value="1"/>
</dbReference>
<name>A0A3Q9U5M8_9GAST</name>
<dbReference type="Gene3D" id="3.20.20.220">
    <property type="match status" value="1"/>
</dbReference>
<keyword evidence="5" id="KW-0285">Flavoprotein</keyword>
<evidence type="ECO:0000313" key="7">
    <source>
        <dbReference type="EMBL" id="AZZ09494.1"/>
    </source>
</evidence>
<dbReference type="GO" id="GO:0005739">
    <property type="term" value="C:mitochondrion"/>
    <property type="evidence" value="ECO:0007669"/>
    <property type="project" value="TreeGrafter"/>
</dbReference>
<comment type="function">
    <text evidence="5">Converts proline to delta-1-pyrroline-5-carboxylate.</text>
</comment>
<dbReference type="GO" id="GO:0071949">
    <property type="term" value="F:FAD binding"/>
    <property type="evidence" value="ECO:0007669"/>
    <property type="project" value="TreeGrafter"/>
</dbReference>
<dbReference type="Pfam" id="PF01619">
    <property type="entry name" value="Pro_dh"/>
    <property type="match status" value="1"/>
</dbReference>